<dbReference type="PANTHER" id="PTHR43844">
    <property type="entry name" value="METHIONINE SYNTHASE"/>
    <property type="match status" value="1"/>
</dbReference>
<keyword evidence="2" id="KW-0489">Methyltransferase</keyword>
<dbReference type="GO" id="GO:0008270">
    <property type="term" value="F:zinc ion binding"/>
    <property type="evidence" value="ECO:0007669"/>
    <property type="project" value="InterPro"/>
</dbReference>
<name>C0BAB8_9FIRM</name>
<accession>C0BAB8</accession>
<dbReference type="EC" id="2.1.1.14" evidence="2"/>
<dbReference type="InterPro" id="IPR038071">
    <property type="entry name" value="UROD/MetE-like_sf"/>
</dbReference>
<dbReference type="PANTHER" id="PTHR43844:SF1">
    <property type="entry name" value="METHIONINE SYNTHASE"/>
    <property type="match status" value="1"/>
</dbReference>
<dbReference type="GO" id="GO:0003871">
    <property type="term" value="F:5-methyltetrahydropteroyltriglutamate-homocysteine S-methyltransferase activity"/>
    <property type="evidence" value="ECO:0007669"/>
    <property type="project" value="UniProtKB-EC"/>
</dbReference>
<organism evidence="2 3">
    <name type="scientific">Coprococcus comes ATCC 27758</name>
    <dbReference type="NCBI Taxonomy" id="470146"/>
    <lineage>
        <taxon>Bacteria</taxon>
        <taxon>Bacillati</taxon>
        <taxon>Bacillota</taxon>
        <taxon>Clostridia</taxon>
        <taxon>Lachnospirales</taxon>
        <taxon>Lachnospiraceae</taxon>
        <taxon>Coprococcus</taxon>
    </lineage>
</organism>
<sequence length="401" mass="45540">MYFSDAEYSAILSNIKDRQYEREKESYIMSKNTPFRYDYVGSFLRPETLKKARRDFEEGKISKEELTKVEDDAILDLVEKQKKAGYHVITDGEFRRATWHLDFMWGFNGVGHEPTKTGLPFHGEAAMIDDTYLTGKISVDQHPFVEHFKFVKALEDESTVAKQTIPAPAQFLEQFIMPMSLPNTNQYYPDVEELAEDIANGYKKVIRDLYDAGCRSIQLDDCSWGMCVDPHAAAIFGTDEAGLQKIMEQLLAINNRAIEGAPEDLVINTHVCRGNFHSTYASSGAYDRVAEALFARENVSAYYLEFDDARSGGFEPLKSVSGDKKVVLGLITTKSPKLEDKEDVIKRIHEAAKYVPLDRLYLSPQCGFASCEIGNKLTEEEQWKKLALVKEIAEEVWGEEK</sequence>
<dbReference type="Proteomes" id="UP000003793">
    <property type="component" value="Unassembled WGS sequence"/>
</dbReference>
<reference evidence="2 3" key="1">
    <citation type="submission" date="2009-02" db="EMBL/GenBank/DDBJ databases">
        <authorList>
            <person name="Fulton L."/>
            <person name="Clifton S."/>
            <person name="Fulton B."/>
            <person name="Xu J."/>
            <person name="Minx P."/>
            <person name="Pepin K.H."/>
            <person name="Johnson M."/>
            <person name="Bhonagiri V."/>
            <person name="Nash W.E."/>
            <person name="Mardis E.R."/>
            <person name="Wilson R.K."/>
        </authorList>
    </citation>
    <scope>NUCLEOTIDE SEQUENCE [LARGE SCALE GENOMIC DNA]</scope>
    <source>
        <strain evidence="2 3">ATCC 27758</strain>
    </source>
</reference>
<gene>
    <name evidence="2" type="ORF">COPCOM_02019</name>
</gene>
<dbReference type="AlphaFoldDB" id="C0BAB8"/>
<feature type="domain" description="Cobalamin-independent methionine synthase MetE C-terminal/archaeal" evidence="1">
    <location>
        <begin position="192"/>
        <end position="371"/>
    </location>
</feature>
<dbReference type="EMBL" id="ABVR01000041">
    <property type="protein sequence ID" value="EEG89042.1"/>
    <property type="molecule type" value="Genomic_DNA"/>
</dbReference>
<keyword evidence="2" id="KW-0808">Transferase</keyword>
<dbReference type="Gene3D" id="3.20.20.210">
    <property type="match status" value="1"/>
</dbReference>
<proteinExistence type="predicted"/>
<evidence type="ECO:0000313" key="3">
    <source>
        <dbReference type="Proteomes" id="UP000003793"/>
    </source>
</evidence>
<dbReference type="CDD" id="cd03311">
    <property type="entry name" value="CIMS_C_terminal_like"/>
    <property type="match status" value="1"/>
</dbReference>
<dbReference type="SUPFAM" id="SSF51726">
    <property type="entry name" value="UROD/MetE-like"/>
    <property type="match status" value="1"/>
</dbReference>
<reference evidence="2 3" key="2">
    <citation type="submission" date="2009-03" db="EMBL/GenBank/DDBJ databases">
        <title>Draft genome sequence of Coprococcus comes (ATCC 27758).</title>
        <authorList>
            <person name="Sudarsanam P."/>
            <person name="Ley R."/>
            <person name="Guruge J."/>
            <person name="Turnbaugh P.J."/>
            <person name="Mahowald M."/>
            <person name="Liep D."/>
            <person name="Gordon J."/>
        </authorList>
    </citation>
    <scope>NUCLEOTIDE SEQUENCE [LARGE SCALE GENOMIC DNA]</scope>
    <source>
        <strain evidence="2 3">ATCC 27758</strain>
    </source>
</reference>
<dbReference type="Pfam" id="PF01717">
    <property type="entry name" value="Meth_synt_2"/>
    <property type="match status" value="1"/>
</dbReference>
<evidence type="ECO:0000259" key="1">
    <source>
        <dbReference type="Pfam" id="PF01717"/>
    </source>
</evidence>
<evidence type="ECO:0000313" key="2">
    <source>
        <dbReference type="EMBL" id="EEG89042.1"/>
    </source>
</evidence>
<protein>
    <submittedName>
        <fullName evidence="2">Methionine synthase, vitamin-B12 independent</fullName>
        <ecNumber evidence="2">2.1.1.14</ecNumber>
    </submittedName>
</protein>
<dbReference type="NCBIfam" id="NF005085">
    <property type="entry name" value="PRK06520.1"/>
    <property type="match status" value="1"/>
</dbReference>
<dbReference type="HOGENOM" id="CLU_058877_0_0_9"/>
<dbReference type="GO" id="GO:0009086">
    <property type="term" value="P:methionine biosynthetic process"/>
    <property type="evidence" value="ECO:0007669"/>
    <property type="project" value="InterPro"/>
</dbReference>
<dbReference type="InterPro" id="IPR002629">
    <property type="entry name" value="Met_Synth_C/arc"/>
</dbReference>
<comment type="caution">
    <text evidence="2">The sequence shown here is derived from an EMBL/GenBank/DDBJ whole genome shotgun (WGS) entry which is preliminary data.</text>
</comment>
<dbReference type="GO" id="GO:0032259">
    <property type="term" value="P:methylation"/>
    <property type="evidence" value="ECO:0007669"/>
    <property type="project" value="UniProtKB-KW"/>
</dbReference>